<proteinExistence type="inferred from homology"/>
<dbReference type="RefSeq" id="WP_121923411.1">
    <property type="nucleotide sequence ID" value="NZ_REFO01000013.1"/>
</dbReference>
<keyword evidence="4 7" id="KW-0677">Repeat</keyword>
<comment type="pathway">
    <text evidence="7">Bacterial outer membrane biogenesis; LPS lipid A biosynthesis.</text>
</comment>
<evidence type="ECO:0000313" key="10">
    <source>
        <dbReference type="Proteomes" id="UP000280842"/>
    </source>
</evidence>
<dbReference type="UniPathway" id="UPA00973"/>
<dbReference type="GO" id="GO:0009245">
    <property type="term" value="P:lipid A biosynthetic process"/>
    <property type="evidence" value="ECO:0007669"/>
    <property type="project" value="UniProtKB-UniRule"/>
</dbReference>
<dbReference type="NCBIfam" id="TIGR01853">
    <property type="entry name" value="lipid_A_lpxD"/>
    <property type="match status" value="1"/>
</dbReference>
<evidence type="ECO:0000256" key="1">
    <source>
        <dbReference type="ARBA" id="ARBA00022516"/>
    </source>
</evidence>
<dbReference type="Proteomes" id="UP000280842">
    <property type="component" value="Unassembled WGS sequence"/>
</dbReference>
<keyword evidence="10" id="KW-1185">Reference proteome</keyword>
<dbReference type="GO" id="GO:0016410">
    <property type="term" value="F:N-acyltransferase activity"/>
    <property type="evidence" value="ECO:0007669"/>
    <property type="project" value="InterPro"/>
</dbReference>
<keyword evidence="3 7" id="KW-0808">Transferase</keyword>
<dbReference type="OrthoDB" id="9784739at2"/>
<dbReference type="Gene3D" id="3.40.1390.10">
    <property type="entry name" value="MurE/MurF, N-terminal domain"/>
    <property type="match status" value="1"/>
</dbReference>
<evidence type="ECO:0000256" key="3">
    <source>
        <dbReference type="ARBA" id="ARBA00022679"/>
    </source>
</evidence>
<dbReference type="PANTHER" id="PTHR43378">
    <property type="entry name" value="UDP-3-O-ACYLGLUCOSAMINE N-ACYLTRANSFERASE"/>
    <property type="match status" value="1"/>
</dbReference>
<dbReference type="InterPro" id="IPR011004">
    <property type="entry name" value="Trimer_LpxA-like_sf"/>
</dbReference>
<organism evidence="9 10">
    <name type="scientific">Hydrogenothermus marinus</name>
    <dbReference type="NCBI Taxonomy" id="133270"/>
    <lineage>
        <taxon>Bacteria</taxon>
        <taxon>Pseudomonadati</taxon>
        <taxon>Aquificota</taxon>
        <taxon>Aquificia</taxon>
        <taxon>Aquificales</taxon>
        <taxon>Hydrogenothermaceae</taxon>
        <taxon>Hydrogenothermus</taxon>
    </lineage>
</organism>
<dbReference type="InterPro" id="IPR020573">
    <property type="entry name" value="UDP_GlcNAc_AcTrfase_non-rep"/>
</dbReference>
<keyword evidence="6 7" id="KW-0012">Acyltransferase</keyword>
<evidence type="ECO:0000256" key="5">
    <source>
        <dbReference type="ARBA" id="ARBA00023098"/>
    </source>
</evidence>
<dbReference type="CDD" id="cd03352">
    <property type="entry name" value="LbH_LpxD"/>
    <property type="match status" value="1"/>
</dbReference>
<comment type="similarity">
    <text evidence="7">Belongs to the transferase hexapeptide repeat family. LpxD subfamily.</text>
</comment>
<dbReference type="EMBL" id="REFO01000013">
    <property type="protein sequence ID" value="RMA93238.1"/>
    <property type="molecule type" value="Genomic_DNA"/>
</dbReference>
<dbReference type="HAMAP" id="MF_00523">
    <property type="entry name" value="LpxD"/>
    <property type="match status" value="1"/>
</dbReference>
<keyword evidence="5 7" id="KW-0443">Lipid metabolism</keyword>
<accession>A0A3M0BE39</accession>
<dbReference type="Pfam" id="PF00132">
    <property type="entry name" value="Hexapep"/>
    <property type="match status" value="2"/>
</dbReference>
<reference evidence="9 10" key="1">
    <citation type="submission" date="2018-10" db="EMBL/GenBank/DDBJ databases">
        <title>Genomic Encyclopedia of Archaeal and Bacterial Type Strains, Phase II (KMG-II): from individual species to whole genera.</title>
        <authorList>
            <person name="Goeker M."/>
        </authorList>
    </citation>
    <scope>NUCLEOTIDE SEQUENCE [LARGE SCALE GENOMIC DNA]</scope>
    <source>
        <strain evidence="9 10">VM1</strain>
    </source>
</reference>
<dbReference type="Pfam" id="PF04613">
    <property type="entry name" value="LpxD"/>
    <property type="match status" value="1"/>
</dbReference>
<evidence type="ECO:0000256" key="2">
    <source>
        <dbReference type="ARBA" id="ARBA00022556"/>
    </source>
</evidence>
<dbReference type="GO" id="GO:0016020">
    <property type="term" value="C:membrane"/>
    <property type="evidence" value="ECO:0007669"/>
    <property type="project" value="GOC"/>
</dbReference>
<comment type="catalytic activity">
    <reaction evidence="7">
        <text>a UDP-3-O-[(3R)-3-hydroxyacyl]-alpha-D-glucosamine + a (3R)-hydroxyacyl-[ACP] = a UDP-2-N,3-O-bis[(3R)-3-hydroxyacyl]-alpha-D-glucosamine + holo-[ACP] + H(+)</text>
        <dbReference type="Rhea" id="RHEA:53836"/>
        <dbReference type="Rhea" id="RHEA-COMP:9685"/>
        <dbReference type="Rhea" id="RHEA-COMP:9945"/>
        <dbReference type="ChEBI" id="CHEBI:15378"/>
        <dbReference type="ChEBI" id="CHEBI:64479"/>
        <dbReference type="ChEBI" id="CHEBI:78827"/>
        <dbReference type="ChEBI" id="CHEBI:137740"/>
        <dbReference type="ChEBI" id="CHEBI:137748"/>
        <dbReference type="EC" id="2.3.1.191"/>
    </reaction>
</comment>
<dbReference type="AlphaFoldDB" id="A0A3M0BE39"/>
<keyword evidence="2 7" id="KW-0441">Lipid A biosynthesis</keyword>
<dbReference type="EC" id="2.3.1.191" evidence="7"/>
<feature type="domain" description="UDP-3-O-[3-hydroxymyristoyl] glucosamine N-acyltransferase non-repeat region" evidence="8">
    <location>
        <begin position="21"/>
        <end position="85"/>
    </location>
</feature>
<dbReference type="InterPro" id="IPR007691">
    <property type="entry name" value="LpxD"/>
</dbReference>
<feature type="active site" description="Proton acceptor" evidence="7">
    <location>
        <position position="236"/>
    </location>
</feature>
<dbReference type="Gene3D" id="2.160.10.10">
    <property type="entry name" value="Hexapeptide repeat proteins"/>
    <property type="match status" value="1"/>
</dbReference>
<dbReference type="SUPFAM" id="SSF51161">
    <property type="entry name" value="Trimeric LpxA-like enzymes"/>
    <property type="match status" value="1"/>
</dbReference>
<evidence type="ECO:0000313" key="9">
    <source>
        <dbReference type="EMBL" id="RMA93238.1"/>
    </source>
</evidence>
<protein>
    <recommendedName>
        <fullName evidence="7">UDP-3-O-acylglucosamine N-acyltransferase</fullName>
        <ecNumber evidence="7">2.3.1.191</ecNumber>
    </recommendedName>
</protein>
<keyword evidence="1 7" id="KW-0444">Lipid biosynthesis</keyword>
<evidence type="ECO:0000256" key="7">
    <source>
        <dbReference type="HAMAP-Rule" id="MF_00523"/>
    </source>
</evidence>
<comment type="subunit">
    <text evidence="7">Homotrimer.</text>
</comment>
<gene>
    <name evidence="7" type="primary">lpxD</name>
    <name evidence="9" type="ORF">CLV39_1299</name>
</gene>
<dbReference type="NCBIfam" id="NF002060">
    <property type="entry name" value="PRK00892.1"/>
    <property type="match status" value="1"/>
</dbReference>
<evidence type="ECO:0000259" key="8">
    <source>
        <dbReference type="Pfam" id="PF04613"/>
    </source>
</evidence>
<name>A0A3M0BE39_9AQUI</name>
<dbReference type="InterPro" id="IPR001451">
    <property type="entry name" value="Hexapep"/>
</dbReference>
<evidence type="ECO:0000256" key="6">
    <source>
        <dbReference type="ARBA" id="ARBA00023315"/>
    </source>
</evidence>
<comment type="caution">
    <text evidence="9">The sequence shown here is derived from an EMBL/GenBank/DDBJ whole genome shotgun (WGS) entry which is preliminary data.</text>
</comment>
<evidence type="ECO:0000256" key="4">
    <source>
        <dbReference type="ARBA" id="ARBA00022737"/>
    </source>
</evidence>
<dbReference type="PANTHER" id="PTHR43378:SF2">
    <property type="entry name" value="UDP-3-O-ACYLGLUCOSAMINE N-ACYLTRANSFERASE 1, MITOCHONDRIAL-RELATED"/>
    <property type="match status" value="1"/>
</dbReference>
<dbReference type="GO" id="GO:0103118">
    <property type="term" value="F:UDP-3-O-[(3R)-3-hydroxyacyl]-glucosamine N-acyltransferase activity"/>
    <property type="evidence" value="ECO:0007669"/>
    <property type="project" value="UniProtKB-EC"/>
</dbReference>
<comment type="function">
    <text evidence="7">Catalyzes the N-acylation of UDP-3-O-acylglucosamine using 3-hydroxyacyl-ACP as the acyl donor. Is involved in the biosynthesis of lipid A, a phosphorylated glycolipid that anchors the lipopolysaccharide to the outer membrane of the cell.</text>
</comment>
<sequence length="328" mass="36308">MRLLKIAEIFNGKLYNFKEDKEITGVSSILSAKEGDISFISEPKLKALAKKTKATAIFVKEPIEDADIVQIVVENPQVAFYKLIDILYPEEEIKPRKAKTAKISKKAKLGENVYIGDYVVIEDNVEIGNNTIIHPFTYIGKNTKIGNDCIIYPRVTIYKDTIIGNRVIIHSGSVIASDGFGYYQEDGKHKKIKHIGKVVIEDDVEIGANVTIDRAMLDETIIKKGTKIDNLTMIAHNVQVGENTILVSQVGIAGSSKIGNNCILAGQVGVADHIKITDNVIITAKSGVGKDILKAGVYGSGINAIEWSRWKKILFYLYRLNELFKKGR</sequence>